<dbReference type="EMBL" id="BNCD01000006">
    <property type="protein sequence ID" value="GHH77989.1"/>
    <property type="molecule type" value="Genomic_DNA"/>
</dbReference>
<dbReference type="AlphaFoldDB" id="A0A919G5E0"/>
<proteinExistence type="predicted"/>
<dbReference type="Proteomes" id="UP000603708">
    <property type="component" value="Unassembled WGS sequence"/>
</dbReference>
<feature type="region of interest" description="Disordered" evidence="1">
    <location>
        <begin position="1"/>
        <end position="20"/>
    </location>
</feature>
<evidence type="ECO:0000313" key="2">
    <source>
        <dbReference type="EMBL" id="GHH77989.1"/>
    </source>
</evidence>
<accession>A0A919G5E0</accession>
<gene>
    <name evidence="2" type="ORF">GCM10018793_27420</name>
</gene>
<comment type="caution">
    <text evidence="2">The sequence shown here is derived from an EMBL/GenBank/DDBJ whole genome shotgun (WGS) entry which is preliminary data.</text>
</comment>
<sequence>MSGRAGRMAAGGTGRWAPGGRTALYVRPAVRLCRVVRGLRFPEYGEPYEAADARNDTGPLERPPRDGGGAGR</sequence>
<keyword evidence="3" id="KW-1185">Reference proteome</keyword>
<protein>
    <submittedName>
        <fullName evidence="2">Uncharacterized protein</fullName>
    </submittedName>
</protein>
<evidence type="ECO:0000256" key="1">
    <source>
        <dbReference type="SAM" id="MobiDB-lite"/>
    </source>
</evidence>
<feature type="region of interest" description="Disordered" evidence="1">
    <location>
        <begin position="46"/>
        <end position="72"/>
    </location>
</feature>
<reference evidence="2" key="2">
    <citation type="submission" date="2020-09" db="EMBL/GenBank/DDBJ databases">
        <authorList>
            <person name="Sun Q."/>
            <person name="Ohkuma M."/>
        </authorList>
    </citation>
    <scope>NUCLEOTIDE SEQUENCE</scope>
    <source>
        <strain evidence="2">JCM 5069</strain>
    </source>
</reference>
<evidence type="ECO:0000313" key="3">
    <source>
        <dbReference type="Proteomes" id="UP000603708"/>
    </source>
</evidence>
<reference evidence="2" key="1">
    <citation type="journal article" date="2014" name="Int. J. Syst. Evol. Microbiol.">
        <title>Complete genome sequence of Corynebacterium casei LMG S-19264T (=DSM 44701T), isolated from a smear-ripened cheese.</title>
        <authorList>
            <consortium name="US DOE Joint Genome Institute (JGI-PGF)"/>
            <person name="Walter F."/>
            <person name="Albersmeier A."/>
            <person name="Kalinowski J."/>
            <person name="Ruckert C."/>
        </authorList>
    </citation>
    <scope>NUCLEOTIDE SEQUENCE</scope>
    <source>
        <strain evidence="2">JCM 5069</strain>
    </source>
</reference>
<organism evidence="2 3">
    <name type="scientific">Streptomyces sulfonofaciens</name>
    <dbReference type="NCBI Taxonomy" id="68272"/>
    <lineage>
        <taxon>Bacteria</taxon>
        <taxon>Bacillati</taxon>
        <taxon>Actinomycetota</taxon>
        <taxon>Actinomycetes</taxon>
        <taxon>Kitasatosporales</taxon>
        <taxon>Streptomycetaceae</taxon>
        <taxon>Streptomyces</taxon>
    </lineage>
</organism>
<name>A0A919G5E0_9ACTN</name>